<accession>A0A5C8PES5</accession>
<keyword evidence="6 8" id="KW-1133">Transmembrane helix</keyword>
<evidence type="ECO:0000313" key="11">
    <source>
        <dbReference type="Proteomes" id="UP000321638"/>
    </source>
</evidence>
<dbReference type="GO" id="GO:0005886">
    <property type="term" value="C:plasma membrane"/>
    <property type="evidence" value="ECO:0007669"/>
    <property type="project" value="UniProtKB-SubCell"/>
</dbReference>
<feature type="transmembrane region" description="Helical" evidence="8">
    <location>
        <begin position="199"/>
        <end position="219"/>
    </location>
</feature>
<evidence type="ECO:0000256" key="4">
    <source>
        <dbReference type="ARBA" id="ARBA00022475"/>
    </source>
</evidence>
<keyword evidence="7 8" id="KW-0472">Membrane</keyword>
<evidence type="ECO:0000256" key="5">
    <source>
        <dbReference type="ARBA" id="ARBA00022692"/>
    </source>
</evidence>
<dbReference type="Gene3D" id="1.10.3720.10">
    <property type="entry name" value="MetI-like"/>
    <property type="match status" value="1"/>
</dbReference>
<feature type="transmembrane region" description="Helical" evidence="8">
    <location>
        <begin position="280"/>
        <end position="300"/>
    </location>
</feature>
<dbReference type="SUPFAM" id="SSF161098">
    <property type="entry name" value="MetI-like"/>
    <property type="match status" value="1"/>
</dbReference>
<sequence length="411" mass="44671">MVTVAEPADVRRQVRRAERRRRRLAVLLVAPLAVFLLLTFIAPIMEMLRRSVVDTDLRSAWPRTAAALADWDGKDLPPEAAFAALGQDMKQSVAARTAAMVARRLNYADTGARTLIMTTGRKVAGLDAPPPSWREAFIAIDPAWGERRTWAMLQQASGPLTSFYTLYALDLRRDADGSIVAAPAGEAIFVDILLRTLSIAGLVTVICAVLGFPVAYLLANAPARVGNLLMILVLVPFWTSLLVRIAAWFVLLQDQGLVNEALVTLGVVEKPLRLIYNRTGVIIAMVHVLLPFMIMPLYGVMKTVPPQLYRASLSLGAPPTTSFLRVYLPQTKPGIFAGVLLVFIMSVGYYITPALVGGANDQMISWFIAFYTTDTANWGLAAALGLVLLVATGVLYTAYQRLSGARGVAFG</sequence>
<feature type="transmembrane region" description="Helical" evidence="8">
    <location>
        <begin position="376"/>
        <end position="399"/>
    </location>
</feature>
<dbReference type="PANTHER" id="PTHR42929:SF5">
    <property type="entry name" value="ABC TRANSPORTER PERMEASE PROTEIN"/>
    <property type="match status" value="1"/>
</dbReference>
<dbReference type="Pfam" id="PF00528">
    <property type="entry name" value="BPD_transp_1"/>
    <property type="match status" value="1"/>
</dbReference>
<dbReference type="InterPro" id="IPR000515">
    <property type="entry name" value="MetI-like"/>
</dbReference>
<keyword evidence="3 8" id="KW-0813">Transport</keyword>
<name>A0A5C8PES5_9HYPH</name>
<evidence type="ECO:0000256" key="8">
    <source>
        <dbReference type="RuleBase" id="RU363032"/>
    </source>
</evidence>
<organism evidence="10 11">
    <name type="scientific">Vineibacter terrae</name>
    <dbReference type="NCBI Taxonomy" id="2586908"/>
    <lineage>
        <taxon>Bacteria</taxon>
        <taxon>Pseudomonadati</taxon>
        <taxon>Pseudomonadota</taxon>
        <taxon>Alphaproteobacteria</taxon>
        <taxon>Hyphomicrobiales</taxon>
        <taxon>Vineibacter</taxon>
    </lineage>
</organism>
<comment type="caution">
    <text evidence="10">The sequence shown here is derived from an EMBL/GenBank/DDBJ whole genome shotgun (WGS) entry which is preliminary data.</text>
</comment>
<reference evidence="10 11" key="1">
    <citation type="submission" date="2019-06" db="EMBL/GenBank/DDBJ databases">
        <title>New taxonomy in bacterial strain CC-CFT640, isolated from vineyard.</title>
        <authorList>
            <person name="Lin S.-Y."/>
            <person name="Tsai C.-F."/>
            <person name="Young C.-C."/>
        </authorList>
    </citation>
    <scope>NUCLEOTIDE SEQUENCE [LARGE SCALE GENOMIC DNA]</scope>
    <source>
        <strain evidence="10 11">CC-CFT640</strain>
    </source>
</reference>
<evidence type="ECO:0000256" key="2">
    <source>
        <dbReference type="ARBA" id="ARBA00007069"/>
    </source>
</evidence>
<dbReference type="RefSeq" id="WP_147849888.1">
    <property type="nucleotide sequence ID" value="NZ_VDUZ01000034.1"/>
</dbReference>
<dbReference type="Proteomes" id="UP000321638">
    <property type="component" value="Unassembled WGS sequence"/>
</dbReference>
<dbReference type="EMBL" id="VDUZ01000034">
    <property type="protein sequence ID" value="TXL72269.1"/>
    <property type="molecule type" value="Genomic_DNA"/>
</dbReference>
<dbReference type="CDD" id="cd06261">
    <property type="entry name" value="TM_PBP2"/>
    <property type="match status" value="1"/>
</dbReference>
<keyword evidence="11" id="KW-1185">Reference proteome</keyword>
<keyword evidence="4" id="KW-1003">Cell membrane</keyword>
<evidence type="ECO:0000256" key="6">
    <source>
        <dbReference type="ARBA" id="ARBA00022989"/>
    </source>
</evidence>
<evidence type="ECO:0000313" key="10">
    <source>
        <dbReference type="EMBL" id="TXL72269.1"/>
    </source>
</evidence>
<dbReference type="PROSITE" id="PS50928">
    <property type="entry name" value="ABC_TM1"/>
    <property type="match status" value="1"/>
</dbReference>
<dbReference type="AlphaFoldDB" id="A0A5C8PES5"/>
<dbReference type="PANTHER" id="PTHR42929">
    <property type="entry name" value="INNER MEMBRANE ABC TRANSPORTER PERMEASE PROTEIN YDCU-RELATED-RELATED"/>
    <property type="match status" value="1"/>
</dbReference>
<proteinExistence type="inferred from homology"/>
<comment type="similarity">
    <text evidence="2">Belongs to the binding-protein-dependent transport system permease family. CysTW subfamily.</text>
</comment>
<evidence type="ECO:0000259" key="9">
    <source>
        <dbReference type="PROSITE" id="PS50928"/>
    </source>
</evidence>
<keyword evidence="5 8" id="KW-0812">Transmembrane</keyword>
<feature type="transmembrane region" description="Helical" evidence="8">
    <location>
        <begin position="24"/>
        <end position="45"/>
    </location>
</feature>
<dbReference type="OrthoDB" id="7915284at2"/>
<evidence type="ECO:0000256" key="3">
    <source>
        <dbReference type="ARBA" id="ARBA00022448"/>
    </source>
</evidence>
<evidence type="ECO:0000256" key="7">
    <source>
        <dbReference type="ARBA" id="ARBA00023136"/>
    </source>
</evidence>
<feature type="domain" description="ABC transmembrane type-1" evidence="9">
    <location>
        <begin position="193"/>
        <end position="399"/>
    </location>
</feature>
<feature type="transmembrane region" description="Helical" evidence="8">
    <location>
        <begin position="231"/>
        <end position="251"/>
    </location>
</feature>
<protein>
    <submittedName>
        <fullName evidence="10">ABC transporter permease</fullName>
    </submittedName>
</protein>
<comment type="subcellular location">
    <subcellularLocation>
        <location evidence="1 8">Cell membrane</location>
        <topology evidence="1 8">Multi-pass membrane protein</topology>
    </subcellularLocation>
</comment>
<feature type="transmembrane region" description="Helical" evidence="8">
    <location>
        <begin position="335"/>
        <end position="356"/>
    </location>
</feature>
<dbReference type="GO" id="GO:0055085">
    <property type="term" value="P:transmembrane transport"/>
    <property type="evidence" value="ECO:0007669"/>
    <property type="project" value="InterPro"/>
</dbReference>
<gene>
    <name evidence="10" type="ORF">FHP25_25885</name>
</gene>
<evidence type="ECO:0000256" key="1">
    <source>
        <dbReference type="ARBA" id="ARBA00004651"/>
    </source>
</evidence>
<dbReference type="InterPro" id="IPR035906">
    <property type="entry name" value="MetI-like_sf"/>
</dbReference>